<evidence type="ECO:0000256" key="2">
    <source>
        <dbReference type="ARBA" id="ARBA00010989"/>
    </source>
</evidence>
<evidence type="ECO:0000313" key="8">
    <source>
        <dbReference type="Proteomes" id="UP000271162"/>
    </source>
</evidence>
<dbReference type="AlphaFoldDB" id="A0A0N4Y370"/>
<reference evidence="7 8" key="2">
    <citation type="submission" date="2018-11" db="EMBL/GenBank/DDBJ databases">
        <authorList>
            <consortium name="Pathogen Informatics"/>
        </authorList>
    </citation>
    <scope>NUCLEOTIDE SEQUENCE [LARGE SCALE GENOMIC DNA]</scope>
</reference>
<evidence type="ECO:0000256" key="4">
    <source>
        <dbReference type="ARBA" id="ARBA00022827"/>
    </source>
</evidence>
<dbReference type="Gene3D" id="3.50.50.60">
    <property type="entry name" value="FAD/NAD(P)-binding domain"/>
    <property type="match status" value="2"/>
</dbReference>
<accession>A0A0N4Y370</accession>
<dbReference type="Pfam" id="PF01266">
    <property type="entry name" value="DAO"/>
    <property type="match status" value="1"/>
</dbReference>
<name>A0A0N4Y370_NIPBR</name>
<proteinExistence type="inferred from homology"/>
<dbReference type="STRING" id="27835.A0A0N4Y370"/>
<dbReference type="PANTHER" id="PTHR10961:SF46">
    <property type="entry name" value="PEROXISOMAL SARCOSINE OXIDASE"/>
    <property type="match status" value="1"/>
</dbReference>
<dbReference type="GO" id="GO:0050031">
    <property type="term" value="F:L-pipecolate oxidase activity"/>
    <property type="evidence" value="ECO:0007669"/>
    <property type="project" value="TreeGrafter"/>
</dbReference>
<dbReference type="EMBL" id="UYSL01020276">
    <property type="protein sequence ID" value="VDL73819.1"/>
    <property type="molecule type" value="Genomic_DNA"/>
</dbReference>
<keyword evidence="4" id="KW-0274">FAD</keyword>
<feature type="domain" description="FAD dependent oxidoreductase" evidence="6">
    <location>
        <begin position="4"/>
        <end position="223"/>
    </location>
</feature>
<keyword evidence="3" id="KW-0285">Flavoprotein</keyword>
<dbReference type="InterPro" id="IPR006076">
    <property type="entry name" value="FAD-dep_OxRdtase"/>
</dbReference>
<evidence type="ECO:0000256" key="5">
    <source>
        <dbReference type="ARBA" id="ARBA00023002"/>
    </source>
</evidence>
<comment type="similarity">
    <text evidence="2">Belongs to the MSOX/MTOX family.</text>
</comment>
<dbReference type="WBParaSite" id="NBR_0001022901-mRNA-1">
    <property type="protein sequence ID" value="NBR_0001022901-mRNA-1"/>
    <property type="gene ID" value="NBR_0001022901"/>
</dbReference>
<dbReference type="Proteomes" id="UP000271162">
    <property type="component" value="Unassembled WGS sequence"/>
</dbReference>
<reference evidence="9" key="1">
    <citation type="submission" date="2017-02" db="UniProtKB">
        <authorList>
            <consortium name="WormBaseParasite"/>
        </authorList>
    </citation>
    <scope>IDENTIFICATION</scope>
</reference>
<evidence type="ECO:0000259" key="6">
    <source>
        <dbReference type="Pfam" id="PF01266"/>
    </source>
</evidence>
<dbReference type="SUPFAM" id="SSF51905">
    <property type="entry name" value="FAD/NAD(P)-binding domain"/>
    <property type="match status" value="1"/>
</dbReference>
<comment type="cofactor">
    <cofactor evidence="1">
        <name>FAD</name>
        <dbReference type="ChEBI" id="CHEBI:57692"/>
    </cofactor>
</comment>
<dbReference type="GO" id="GO:0005777">
    <property type="term" value="C:peroxisome"/>
    <property type="evidence" value="ECO:0007669"/>
    <property type="project" value="TreeGrafter"/>
</dbReference>
<dbReference type="OMA" id="WRTIRSE"/>
<evidence type="ECO:0000256" key="1">
    <source>
        <dbReference type="ARBA" id="ARBA00001974"/>
    </source>
</evidence>
<keyword evidence="8" id="KW-1185">Reference proteome</keyword>
<dbReference type="GO" id="GO:0050660">
    <property type="term" value="F:flavin adenine dinucleotide binding"/>
    <property type="evidence" value="ECO:0007669"/>
    <property type="project" value="InterPro"/>
</dbReference>
<dbReference type="InterPro" id="IPR036188">
    <property type="entry name" value="FAD/NAD-bd_sf"/>
</dbReference>
<dbReference type="GO" id="GO:0033514">
    <property type="term" value="P:L-lysine catabolic process to acetyl-CoA via L-pipecolate"/>
    <property type="evidence" value="ECO:0007669"/>
    <property type="project" value="TreeGrafter"/>
</dbReference>
<protein>
    <submittedName>
        <fullName evidence="9">Sarcosine oxidasee (formaldehyde-forming)</fullName>
    </submittedName>
</protein>
<evidence type="ECO:0000313" key="9">
    <source>
        <dbReference type="WBParaSite" id="NBR_0001022901-mRNA-1"/>
    </source>
</evidence>
<gene>
    <name evidence="7" type="ORF">NBR_LOCUS10230</name>
</gene>
<dbReference type="InterPro" id="IPR045170">
    <property type="entry name" value="MTOX"/>
</dbReference>
<dbReference type="SUPFAM" id="SSF54373">
    <property type="entry name" value="FAD-linked reductases, C-terminal domain"/>
    <property type="match status" value="1"/>
</dbReference>
<evidence type="ECO:0000256" key="3">
    <source>
        <dbReference type="ARBA" id="ARBA00022630"/>
    </source>
</evidence>
<dbReference type="GO" id="GO:0008115">
    <property type="term" value="F:sarcosine oxidase activity"/>
    <property type="evidence" value="ECO:0007669"/>
    <property type="project" value="TreeGrafter"/>
</dbReference>
<evidence type="ECO:0000313" key="7">
    <source>
        <dbReference type="EMBL" id="VDL73819.1"/>
    </source>
</evidence>
<organism evidence="9">
    <name type="scientific">Nippostrongylus brasiliensis</name>
    <name type="common">Rat hookworm</name>
    <dbReference type="NCBI Taxonomy" id="27835"/>
    <lineage>
        <taxon>Eukaryota</taxon>
        <taxon>Metazoa</taxon>
        <taxon>Ecdysozoa</taxon>
        <taxon>Nematoda</taxon>
        <taxon>Chromadorea</taxon>
        <taxon>Rhabditida</taxon>
        <taxon>Rhabditina</taxon>
        <taxon>Rhabditomorpha</taxon>
        <taxon>Strongyloidea</taxon>
        <taxon>Heligmosomidae</taxon>
        <taxon>Nippostrongylus</taxon>
    </lineage>
</organism>
<sequence length="244" mass="27218">MIAQRYPQFKYDNEWSGLIDPMGGMLLANKWLQAFQKEFVAHGGIIRDSEELLDYHEHSDGSVTVKSSKTEYKAKKVVFTVGVWIQKHFPTLPLTIQPQSLAVCYWKAARAEDAPLLESGKFPVFIASNDEDSTFEFFGLPVIDYPESVKKYIDDPSNFIKKHVPVLDSTQPTHVDKCKYAVSEDHHYVIDYAPGSKSVLIGGCGSGSGFKVAPAIGRILGELAAGKTPSIDYSFFTLKRFEKA</sequence>
<dbReference type="PANTHER" id="PTHR10961">
    <property type="entry name" value="PEROXISOMAL SARCOSINE OXIDASE"/>
    <property type="match status" value="1"/>
</dbReference>
<keyword evidence="5" id="KW-0560">Oxidoreductase</keyword>